<dbReference type="AlphaFoldDB" id="A0A172XT93"/>
<dbReference type="STRING" id="1685010.A0O34_06205"/>
<accession>A0A172XT93</accession>
<dbReference type="KEGG" id="chh:A0O34_06205"/>
<dbReference type="OrthoDB" id="1355945at2"/>
<sequence length="186" mass="20945">MKTKPIFNGDTIELTDAPNTMSSVFVKKLIDNYRDNQLVAINTKFGIQDAHSIRFDLTTLKKFISDIENEAQKVNPAITENDLGVRFYYAAYPQANNWDIMEDTPIGTNYAGKHTLVMIPTLKMGNAEGEILSYDFNPLDASTYNQNNDNDGEQEEVMAMNKALTAVLCQNHGNLIPPDDKKVEEY</sequence>
<keyword evidence="2" id="KW-1185">Reference proteome</keyword>
<gene>
    <name evidence="1" type="ORF">A0O34_06205</name>
</gene>
<dbReference type="RefSeq" id="WP_066752576.1">
    <property type="nucleotide sequence ID" value="NZ_CP015199.1"/>
</dbReference>
<evidence type="ECO:0000313" key="1">
    <source>
        <dbReference type="EMBL" id="ANF50126.1"/>
    </source>
</evidence>
<proteinExistence type="predicted"/>
<evidence type="ECO:0000313" key="2">
    <source>
        <dbReference type="Proteomes" id="UP000077824"/>
    </source>
</evidence>
<dbReference type="EMBL" id="CP015199">
    <property type="protein sequence ID" value="ANF50126.1"/>
    <property type="molecule type" value="Genomic_DNA"/>
</dbReference>
<protein>
    <submittedName>
        <fullName evidence="1">Uncharacterized protein</fullName>
    </submittedName>
</protein>
<organism evidence="1 2">
    <name type="scientific">Chryseobacterium glaciei</name>
    <dbReference type="NCBI Taxonomy" id="1685010"/>
    <lineage>
        <taxon>Bacteria</taxon>
        <taxon>Pseudomonadati</taxon>
        <taxon>Bacteroidota</taxon>
        <taxon>Flavobacteriia</taxon>
        <taxon>Flavobacteriales</taxon>
        <taxon>Weeksellaceae</taxon>
        <taxon>Chryseobacterium group</taxon>
        <taxon>Chryseobacterium</taxon>
    </lineage>
</organism>
<name>A0A172XT93_9FLAO</name>
<dbReference type="Proteomes" id="UP000077824">
    <property type="component" value="Chromosome"/>
</dbReference>
<reference evidence="1 2" key="1">
    <citation type="submission" date="2016-04" db="EMBL/GenBank/DDBJ databases">
        <title>Complete Genome Sequence of Chryseobacterium sp. IHBB 10212.</title>
        <authorList>
            <person name="Pal M."/>
            <person name="Swarnkar M.K."/>
            <person name="Kaushal K."/>
            <person name="Chhibber S."/>
            <person name="Singh A.K."/>
            <person name="Gulati A."/>
        </authorList>
    </citation>
    <scope>NUCLEOTIDE SEQUENCE [LARGE SCALE GENOMIC DNA]</scope>
    <source>
        <strain evidence="1 2">IHBB 10212</strain>
    </source>
</reference>